<dbReference type="AlphaFoldDB" id="A0A1H7AVZ4"/>
<dbReference type="Pfam" id="PF18011">
    <property type="entry name" value="Catalase_C"/>
    <property type="match status" value="1"/>
</dbReference>
<name>A0A1H7AVZ4_9BACL</name>
<dbReference type="Gene3D" id="1.20.1370.20">
    <property type="match status" value="1"/>
</dbReference>
<keyword evidence="6 10" id="KW-0479">Metal-binding</keyword>
<evidence type="ECO:0000259" key="13">
    <source>
        <dbReference type="SMART" id="SM01060"/>
    </source>
</evidence>
<evidence type="ECO:0000256" key="7">
    <source>
        <dbReference type="ARBA" id="ARBA00023002"/>
    </source>
</evidence>
<evidence type="ECO:0000256" key="10">
    <source>
        <dbReference type="PIRNR" id="PIRNR038927"/>
    </source>
</evidence>
<keyword evidence="9 10" id="KW-0376">Hydrogen peroxide</keyword>
<dbReference type="InterPro" id="IPR010582">
    <property type="entry name" value="Catalase_immune_responsive"/>
</dbReference>
<dbReference type="CDD" id="cd03132">
    <property type="entry name" value="GATase1_catalase"/>
    <property type="match status" value="1"/>
</dbReference>
<dbReference type="InterPro" id="IPR029062">
    <property type="entry name" value="Class_I_gatase-like"/>
</dbReference>
<protein>
    <recommendedName>
        <fullName evidence="3 10">Catalase</fullName>
        <ecNumber evidence="3 10">1.11.1.6</ecNumber>
    </recommendedName>
</protein>
<dbReference type="PRINTS" id="PR00067">
    <property type="entry name" value="CATALASE"/>
</dbReference>
<dbReference type="GO" id="GO:0005829">
    <property type="term" value="C:cytosol"/>
    <property type="evidence" value="ECO:0007669"/>
    <property type="project" value="TreeGrafter"/>
</dbReference>
<evidence type="ECO:0000256" key="2">
    <source>
        <dbReference type="ARBA" id="ARBA00010660"/>
    </source>
</evidence>
<evidence type="ECO:0000256" key="8">
    <source>
        <dbReference type="ARBA" id="ARBA00023004"/>
    </source>
</evidence>
<reference evidence="15" key="1">
    <citation type="submission" date="2016-10" db="EMBL/GenBank/DDBJ databases">
        <authorList>
            <person name="Varghese N."/>
            <person name="Submissions S."/>
        </authorList>
    </citation>
    <scope>NUCLEOTIDE SEQUENCE [LARGE SCALE GENOMIC DNA]</scope>
    <source>
        <strain evidence="15">CGMCC 1.6763</strain>
    </source>
</reference>
<gene>
    <name evidence="14" type="ORF">SAMN04488127_2533</name>
</gene>
<feature type="binding site" evidence="12">
    <location>
        <position position="412"/>
    </location>
    <ligand>
        <name>heme</name>
        <dbReference type="ChEBI" id="CHEBI:30413"/>
    </ligand>
</feature>
<dbReference type="GO" id="GO:0020037">
    <property type="term" value="F:heme binding"/>
    <property type="evidence" value="ECO:0007669"/>
    <property type="project" value="UniProtKB-UniRule"/>
</dbReference>
<dbReference type="PROSITE" id="PS00437">
    <property type="entry name" value="CATALASE_1"/>
    <property type="match status" value="1"/>
</dbReference>
<dbReference type="InterPro" id="IPR043156">
    <property type="entry name" value="Catalase_clade2_helical"/>
</dbReference>
<feature type="binding site" description="axial binding residue" evidence="11">
    <location>
        <position position="405"/>
    </location>
    <ligand>
        <name>heme</name>
        <dbReference type="ChEBI" id="CHEBI:30413"/>
    </ligand>
    <ligandPart>
        <name>Fe</name>
        <dbReference type="ChEBI" id="CHEBI:18248"/>
    </ligandPart>
</feature>
<dbReference type="STRING" id="426757.SAMN04488127_2533"/>
<dbReference type="InterPro" id="IPR002226">
    <property type="entry name" value="Catalase_haem_BS"/>
</dbReference>
<dbReference type="PANTHER" id="PTHR42821:SF1">
    <property type="entry name" value="CATALASE-B"/>
    <property type="match status" value="1"/>
</dbReference>
<feature type="binding site" evidence="12">
    <location>
        <position position="401"/>
    </location>
    <ligand>
        <name>heme</name>
        <dbReference type="ChEBI" id="CHEBI:30413"/>
    </ligand>
</feature>
<evidence type="ECO:0000256" key="3">
    <source>
        <dbReference type="ARBA" id="ARBA00012314"/>
    </source>
</evidence>
<dbReference type="Proteomes" id="UP000199200">
    <property type="component" value="Unassembled WGS sequence"/>
</dbReference>
<accession>A0A1H7AVZ4</accession>
<dbReference type="SUPFAM" id="SSF52317">
    <property type="entry name" value="Class I glutamine amidotransferase-like"/>
    <property type="match status" value="1"/>
</dbReference>
<dbReference type="Pfam" id="PF06628">
    <property type="entry name" value="Catalase-rel"/>
    <property type="match status" value="1"/>
</dbReference>
<evidence type="ECO:0000256" key="1">
    <source>
        <dbReference type="ARBA" id="ARBA00001971"/>
    </source>
</evidence>
<keyword evidence="8 10" id="KW-0408">Iron</keyword>
<sequence>MYGLRRNGRRGCRFLESGIDYGFRENLAKNREALQNNEEKGGSMDHKHEGTTNKKHEQLEQFRRENTGKPMTDINGNKVANDQKTLRAGKRGPLLMQDFHFYKKQSHFNRERIPEKVVHARGYGVHGEFVATESMKDYTMAKFLEPGTKTPVFVRFSNFQGNKGSKDTAVDIRGFATKFYTEEGNYDMLALQFPVFILADAMKFMDVTHAAKPEPRQHMPQATTAHDNFWDYVTSNPESAHMVMWLMSMRGRPRSWRMMEGFPVNTFRLVNEKGKSTFVRFIWKPKLGVHSITLDEGNMIGGVDPDFHRRDIIEAIESGAYPEYDLCVQLIDEEDEFKFDFDILDDTKLWPEEEVPPKVVGKMVLNRLQDNFFAETEQSAFNPANLVPGIEFTNDPVLQGRSFAYRDTELHRHHSANYEELPINRPISDVNHNLRDSYLKYPIEQDNVHFHNNMQADNTPHETPAPEGYENYPEKVEGHVTREHPSDSFQDYYSQPRMFWNSLSMPEKQDLIESFSFHVGGVKNKELRQKTVEMFANVDTEMATMLAQNVGATPPKTKHVDYEKSFPSLSQLNSPHSAMTSRVAVVIGDGFDEKEVDKALAALKGVGAVIDIISETLAPVTGNNGMELTPTNSFLTVHPTLYDSVYLVGGKAKMNQLKFDQGAMDFFKMHYMFMKPIAVGAGAAQYAMSTEANNLDGVVMAENNPEFADQYIEALAMKRFWDRT</sequence>
<comment type="catalytic activity">
    <reaction evidence="10">
        <text>2 H2O2 = O2 + 2 H2O</text>
        <dbReference type="Rhea" id="RHEA:20309"/>
        <dbReference type="ChEBI" id="CHEBI:15377"/>
        <dbReference type="ChEBI" id="CHEBI:15379"/>
        <dbReference type="ChEBI" id="CHEBI:16240"/>
        <dbReference type="EC" id="1.11.1.6"/>
    </reaction>
</comment>
<dbReference type="PANTHER" id="PTHR42821">
    <property type="entry name" value="CATALASE"/>
    <property type="match status" value="1"/>
</dbReference>
<dbReference type="Gene3D" id="2.40.180.10">
    <property type="entry name" value="Catalase core domain"/>
    <property type="match status" value="1"/>
</dbReference>
<keyword evidence="4 10" id="KW-0575">Peroxidase</keyword>
<comment type="function">
    <text evidence="10">Decomposes hydrogen peroxide into water and oxygen; serves to protect cells from the toxic effects of hydrogen peroxide.</text>
</comment>
<dbReference type="InterPro" id="IPR024712">
    <property type="entry name" value="Catalase_clade2"/>
</dbReference>
<feature type="binding site" evidence="12">
    <location>
        <position position="204"/>
    </location>
    <ligand>
        <name>heme</name>
        <dbReference type="ChEBI" id="CHEBI:30413"/>
    </ligand>
</feature>
<evidence type="ECO:0000256" key="9">
    <source>
        <dbReference type="ARBA" id="ARBA00023324"/>
    </source>
</evidence>
<dbReference type="PROSITE" id="PS51402">
    <property type="entry name" value="CATALASE_3"/>
    <property type="match status" value="1"/>
</dbReference>
<dbReference type="GO" id="GO:0004096">
    <property type="term" value="F:catalase activity"/>
    <property type="evidence" value="ECO:0007669"/>
    <property type="project" value="UniProtKB-UniRule"/>
</dbReference>
<keyword evidence="5 10" id="KW-0349">Heme</keyword>
<proteinExistence type="inferred from homology"/>
<dbReference type="InterPro" id="IPR020835">
    <property type="entry name" value="Catalase_sf"/>
</dbReference>
<dbReference type="GO" id="GO:0046872">
    <property type="term" value="F:metal ion binding"/>
    <property type="evidence" value="ECO:0007669"/>
    <property type="project" value="UniProtKB-KW"/>
</dbReference>
<evidence type="ECO:0000256" key="11">
    <source>
        <dbReference type="PIRSR" id="PIRSR038927-2"/>
    </source>
</evidence>
<dbReference type="GO" id="GO:0006979">
    <property type="term" value="P:response to oxidative stress"/>
    <property type="evidence" value="ECO:0007669"/>
    <property type="project" value="InterPro"/>
</dbReference>
<dbReference type="InterPro" id="IPR011614">
    <property type="entry name" value="Catalase_core"/>
</dbReference>
<dbReference type="InterPro" id="IPR018028">
    <property type="entry name" value="Catalase"/>
</dbReference>
<dbReference type="InterPro" id="IPR041399">
    <property type="entry name" value="Catalase_large_C"/>
</dbReference>
<organism evidence="14 15">
    <name type="scientific">Bhargavaea ginsengi</name>
    <dbReference type="NCBI Taxonomy" id="426757"/>
    <lineage>
        <taxon>Bacteria</taxon>
        <taxon>Bacillati</taxon>
        <taxon>Bacillota</taxon>
        <taxon>Bacilli</taxon>
        <taxon>Bacillales</taxon>
        <taxon>Caryophanaceae</taxon>
        <taxon>Bhargavaea</taxon>
    </lineage>
</organism>
<evidence type="ECO:0000313" key="15">
    <source>
        <dbReference type="Proteomes" id="UP000199200"/>
    </source>
</evidence>
<evidence type="ECO:0000256" key="12">
    <source>
        <dbReference type="PIRSR" id="PIRSR038927-3"/>
    </source>
</evidence>
<dbReference type="EMBL" id="FNZF01000005">
    <property type="protein sequence ID" value="SEJ69781.1"/>
    <property type="molecule type" value="Genomic_DNA"/>
</dbReference>
<dbReference type="Gene3D" id="3.40.50.880">
    <property type="match status" value="1"/>
</dbReference>
<dbReference type="PIRSF" id="PIRSF038927">
    <property type="entry name" value="Catalase_clade2"/>
    <property type="match status" value="1"/>
</dbReference>
<dbReference type="SUPFAM" id="SSF56634">
    <property type="entry name" value="Heme-dependent catalase-like"/>
    <property type="match status" value="1"/>
</dbReference>
<feature type="binding site" evidence="12">
    <location>
        <position position="155"/>
    </location>
    <ligand>
        <name>heme</name>
        <dbReference type="ChEBI" id="CHEBI:30413"/>
    </ligand>
</feature>
<evidence type="ECO:0000256" key="4">
    <source>
        <dbReference type="ARBA" id="ARBA00022559"/>
    </source>
</evidence>
<dbReference type="EC" id="1.11.1.6" evidence="3 10"/>
<comment type="similarity">
    <text evidence="2">Belongs to the catalase family. HPII subfamily.</text>
</comment>
<keyword evidence="7 10" id="KW-0560">Oxidoreductase</keyword>
<dbReference type="SMART" id="SM01060">
    <property type="entry name" value="Catalase"/>
    <property type="match status" value="1"/>
</dbReference>
<feature type="domain" description="Catalase core" evidence="13">
    <location>
        <begin position="72"/>
        <end position="459"/>
    </location>
</feature>
<evidence type="ECO:0000256" key="5">
    <source>
        <dbReference type="ARBA" id="ARBA00022617"/>
    </source>
</evidence>
<dbReference type="GO" id="GO:0042744">
    <property type="term" value="P:hydrogen peroxide catabolic process"/>
    <property type="evidence" value="ECO:0007669"/>
    <property type="project" value="UniProtKB-UniRule"/>
</dbReference>
<evidence type="ECO:0000256" key="6">
    <source>
        <dbReference type="ARBA" id="ARBA00022723"/>
    </source>
</evidence>
<keyword evidence="15" id="KW-1185">Reference proteome</keyword>
<comment type="cofactor">
    <cofactor evidence="1 10 11">
        <name>heme</name>
        <dbReference type="ChEBI" id="CHEBI:30413"/>
    </cofactor>
</comment>
<evidence type="ECO:0000313" key="14">
    <source>
        <dbReference type="EMBL" id="SEJ69781.1"/>
    </source>
</evidence>
<dbReference type="Pfam" id="PF00199">
    <property type="entry name" value="Catalase"/>
    <property type="match status" value="1"/>
</dbReference>